<dbReference type="Proteomes" id="UP001141253">
    <property type="component" value="Chromosome 14"/>
</dbReference>
<dbReference type="EMBL" id="JAPFFI010000022">
    <property type="protein sequence ID" value="KAJ6329618.1"/>
    <property type="molecule type" value="Genomic_DNA"/>
</dbReference>
<evidence type="ECO:0000313" key="3">
    <source>
        <dbReference type="Proteomes" id="UP001141253"/>
    </source>
</evidence>
<evidence type="ECO:0000313" key="2">
    <source>
        <dbReference type="EMBL" id="KAJ6329618.1"/>
    </source>
</evidence>
<organism evidence="2 3">
    <name type="scientific">Salix suchowensis</name>
    <dbReference type="NCBI Taxonomy" id="1278906"/>
    <lineage>
        <taxon>Eukaryota</taxon>
        <taxon>Viridiplantae</taxon>
        <taxon>Streptophyta</taxon>
        <taxon>Embryophyta</taxon>
        <taxon>Tracheophyta</taxon>
        <taxon>Spermatophyta</taxon>
        <taxon>Magnoliopsida</taxon>
        <taxon>eudicotyledons</taxon>
        <taxon>Gunneridae</taxon>
        <taxon>Pentapetalae</taxon>
        <taxon>rosids</taxon>
        <taxon>fabids</taxon>
        <taxon>Malpighiales</taxon>
        <taxon>Salicaceae</taxon>
        <taxon>Saliceae</taxon>
        <taxon>Salix</taxon>
    </lineage>
</organism>
<sequence>MIQLFLREEAKRKEDVREEDSERTKGMICLLKQLESVIWSLITRSEARLWLYNTISCITSITPYQKRELFASLLRTTSKKGLASQLWQLIFQKRPHEAGTLLAERSYVLEKFFQGNQTRILQWFSNFSSTGSRHKKGAKALSRFAFVNRNICWEELEWKGKHGQSPAVVATKPHYFLELDILRTVENFLENVPDFWTSREFADSLRDGDIFSVETKFFVDFFVGLMCEEGSRDVWEVINEFLMEESFSVLCQHLLITLEERDFCTFLDGYESIDQLLLLNAVIYRGRQLLKLLHDEESQEEQAKVNDIVSHICSISSSTSSFVPVLNECLKMKTTGGVMILGLQSWAFHYALSEKCQSAEAWESLFSNNGINFRKSDTFALLHGDELLEENDSEMDDRASTRRKSRKEKKRKKKRKREFDDDDDSYDHDLLDLDTSNSKLGLQARDGSWLLSTDGFSASWTNADLPEHLSKFCFSTWMKWAFAKPSIIRAKSLPEKLSSATSNAARFEPRDFLAILKPSVRMKNHYTKDLLIECCVHVLVKRVFPSDTHFGFSKFYQNPTFCHATELHPCFLG</sequence>
<reference evidence="2" key="2">
    <citation type="journal article" date="2023" name="Int. J. Mol. Sci.">
        <title>De Novo Assembly and Annotation of 11 Diverse Shrub Willow (Salix) Genomes Reveals Novel Gene Organization in Sex-Linked Regions.</title>
        <authorList>
            <person name="Hyden B."/>
            <person name="Feng K."/>
            <person name="Yates T.B."/>
            <person name="Jawdy S."/>
            <person name="Cereghino C."/>
            <person name="Smart L.B."/>
            <person name="Muchero W."/>
        </authorList>
    </citation>
    <scope>NUCLEOTIDE SEQUENCE</scope>
    <source>
        <tissue evidence="2">Shoot tip</tissue>
    </source>
</reference>
<reference evidence="2" key="1">
    <citation type="submission" date="2022-10" db="EMBL/GenBank/DDBJ databases">
        <authorList>
            <person name="Hyden B.L."/>
            <person name="Feng K."/>
            <person name="Yates T."/>
            <person name="Jawdy S."/>
            <person name="Smart L.B."/>
            <person name="Muchero W."/>
        </authorList>
    </citation>
    <scope>NUCLEOTIDE SEQUENCE</scope>
    <source>
        <tissue evidence="2">Shoot tip</tissue>
    </source>
</reference>
<accession>A0ABQ9AAS5</accession>
<name>A0ABQ9AAS5_9ROSI</name>
<dbReference type="PANTHER" id="PTHR37766:SF1">
    <property type="entry name" value="OS01G0897100 PROTEIN"/>
    <property type="match status" value="1"/>
</dbReference>
<feature type="compositionally biased region" description="Basic residues" evidence="1">
    <location>
        <begin position="401"/>
        <end position="416"/>
    </location>
</feature>
<keyword evidence="3" id="KW-1185">Reference proteome</keyword>
<evidence type="ECO:0000256" key="1">
    <source>
        <dbReference type="SAM" id="MobiDB-lite"/>
    </source>
</evidence>
<gene>
    <name evidence="2" type="ORF">OIU77_011148</name>
</gene>
<protein>
    <submittedName>
        <fullName evidence="2">Uncharacterized protein</fullName>
    </submittedName>
</protein>
<feature type="region of interest" description="Disordered" evidence="1">
    <location>
        <begin position="392"/>
        <end position="423"/>
    </location>
</feature>
<dbReference type="PANTHER" id="PTHR37766">
    <property type="entry name" value="OS01G0897100 PROTEIN"/>
    <property type="match status" value="1"/>
</dbReference>
<proteinExistence type="predicted"/>
<comment type="caution">
    <text evidence="2">The sequence shown here is derived from an EMBL/GenBank/DDBJ whole genome shotgun (WGS) entry which is preliminary data.</text>
</comment>